<dbReference type="OrthoDB" id="450111at2"/>
<dbReference type="Pfam" id="PF14234">
    <property type="entry name" value="DUF4336"/>
    <property type="match status" value="1"/>
</dbReference>
<dbReference type="RefSeq" id="WP_050661610.1">
    <property type="nucleotide sequence ID" value="NZ_CP118494.1"/>
</dbReference>
<gene>
    <name evidence="1" type="ORF">ROTO_06710</name>
</gene>
<sequence length="263" mass="29730">MAGTGYEPLDTLKPWGDGIWLIDGPAIRSRGFPYPTRATVVRLRNGNLWVHSPTRLTDGLRAELDALGEVRHLVAPNPFHFAHIAEWQAAWPKAKSWAAPGVVERAAKNGLSLSFDRELRSEEAEGPWAGQLDQRIVQGSTRFHEAVFFHHASRSLILTDLITAIETAKLPAHHRPLAWIKGIDDSDGKTPPGIRWMFRDKRAMADSVEEMIGWGPERIILAHGRCYDRNGVAELERAFRRLLRDRMWDRELTRAKKKQAGKG</sequence>
<dbReference type="PANTHER" id="PTHR33835">
    <property type="entry name" value="YALI0C07656P"/>
    <property type="match status" value="1"/>
</dbReference>
<keyword evidence="2" id="KW-1185">Reference proteome</keyword>
<dbReference type="STRING" id="74031.SAMN04488077_102251"/>
<proteinExistence type="predicted"/>
<dbReference type="EMBL" id="LGVV01000005">
    <property type="protein sequence ID" value="KNX42821.1"/>
    <property type="molecule type" value="Genomic_DNA"/>
</dbReference>
<name>A0A0L6CYM7_9RHOB</name>
<protein>
    <recommendedName>
        <fullName evidence="3">DUF4336 domain-containing protein</fullName>
    </recommendedName>
</protein>
<dbReference type="InterPro" id="IPR025638">
    <property type="entry name" value="DUF4336"/>
</dbReference>
<dbReference type="PATRIC" id="fig|74031.6.peg.690"/>
<dbReference type="InterPro" id="IPR036866">
    <property type="entry name" value="RibonucZ/Hydroxyglut_hydro"/>
</dbReference>
<evidence type="ECO:0000313" key="1">
    <source>
        <dbReference type="EMBL" id="KNX42821.1"/>
    </source>
</evidence>
<organism evidence="1 2">
    <name type="scientific">Roseovarius tolerans</name>
    <dbReference type="NCBI Taxonomy" id="74031"/>
    <lineage>
        <taxon>Bacteria</taxon>
        <taxon>Pseudomonadati</taxon>
        <taxon>Pseudomonadota</taxon>
        <taxon>Alphaproteobacteria</taxon>
        <taxon>Rhodobacterales</taxon>
        <taxon>Roseobacteraceae</taxon>
        <taxon>Roseovarius</taxon>
    </lineage>
</organism>
<dbReference type="Proteomes" id="UP000037046">
    <property type="component" value="Unassembled WGS sequence"/>
</dbReference>
<evidence type="ECO:0000313" key="2">
    <source>
        <dbReference type="Proteomes" id="UP000037046"/>
    </source>
</evidence>
<accession>A0A0L6CYM7</accession>
<reference evidence="2" key="1">
    <citation type="submission" date="2015-07" db="EMBL/GenBank/DDBJ databases">
        <title>Draft Genome Sequence of Roseovarius tolerans EL-164, a producer of N-Acylated Alanine Methyl Esters (NAMEs).</title>
        <authorList>
            <person name="Voget S."/>
            <person name="Bruns H."/>
            <person name="Wagner-Doebler I."/>
            <person name="Schulz S."/>
            <person name="Daniel R."/>
        </authorList>
    </citation>
    <scope>NUCLEOTIDE SEQUENCE [LARGE SCALE GENOMIC DNA]</scope>
    <source>
        <strain evidence="2">EL-164</strain>
    </source>
</reference>
<dbReference type="AlphaFoldDB" id="A0A0L6CYM7"/>
<comment type="caution">
    <text evidence="1">The sequence shown here is derived from an EMBL/GenBank/DDBJ whole genome shotgun (WGS) entry which is preliminary data.</text>
</comment>
<evidence type="ECO:0008006" key="3">
    <source>
        <dbReference type="Google" id="ProtNLM"/>
    </source>
</evidence>
<dbReference type="PANTHER" id="PTHR33835:SF1">
    <property type="entry name" value="METALLO-BETA-LACTAMASE DOMAIN-CONTAINING PROTEIN"/>
    <property type="match status" value="1"/>
</dbReference>
<dbReference type="SUPFAM" id="SSF56281">
    <property type="entry name" value="Metallo-hydrolase/oxidoreductase"/>
    <property type="match status" value="1"/>
</dbReference>